<proteinExistence type="inferred from homology"/>
<dbReference type="Pfam" id="PF11894">
    <property type="entry name" value="Nup192"/>
    <property type="match status" value="1"/>
</dbReference>
<evidence type="ECO:0008006" key="8">
    <source>
        <dbReference type="Google" id="ProtNLM"/>
    </source>
</evidence>
<evidence type="ECO:0000313" key="6">
    <source>
        <dbReference type="EMBL" id="KAK3210907.1"/>
    </source>
</evidence>
<evidence type="ECO:0000256" key="2">
    <source>
        <dbReference type="ARBA" id="ARBA00005892"/>
    </source>
</evidence>
<dbReference type="InterPro" id="IPR021827">
    <property type="entry name" value="Nup186/Nup192/Nup205"/>
</dbReference>
<dbReference type="EMBL" id="JANJYJ010000005">
    <property type="protein sequence ID" value="KAK3210907.1"/>
    <property type="molecule type" value="Genomic_DNA"/>
</dbReference>
<feature type="region of interest" description="Disordered" evidence="5">
    <location>
        <begin position="47"/>
        <end position="66"/>
    </location>
</feature>
<organism evidence="6 7">
    <name type="scientific">Dipteronia sinensis</name>
    <dbReference type="NCBI Taxonomy" id="43782"/>
    <lineage>
        <taxon>Eukaryota</taxon>
        <taxon>Viridiplantae</taxon>
        <taxon>Streptophyta</taxon>
        <taxon>Embryophyta</taxon>
        <taxon>Tracheophyta</taxon>
        <taxon>Spermatophyta</taxon>
        <taxon>Magnoliopsida</taxon>
        <taxon>eudicotyledons</taxon>
        <taxon>Gunneridae</taxon>
        <taxon>Pentapetalae</taxon>
        <taxon>rosids</taxon>
        <taxon>malvids</taxon>
        <taxon>Sapindales</taxon>
        <taxon>Sapindaceae</taxon>
        <taxon>Hippocastanoideae</taxon>
        <taxon>Acereae</taxon>
        <taxon>Dipteronia</taxon>
    </lineage>
</organism>
<reference evidence="6" key="1">
    <citation type="journal article" date="2023" name="Plant J.">
        <title>Genome sequences and population genomics provide insights into the demographic history, inbreeding, and mutation load of two 'living fossil' tree species of Dipteronia.</title>
        <authorList>
            <person name="Feng Y."/>
            <person name="Comes H.P."/>
            <person name="Chen J."/>
            <person name="Zhu S."/>
            <person name="Lu R."/>
            <person name="Zhang X."/>
            <person name="Li P."/>
            <person name="Qiu J."/>
            <person name="Olsen K.M."/>
            <person name="Qiu Y."/>
        </authorList>
    </citation>
    <scope>NUCLEOTIDE SEQUENCE</scope>
    <source>
        <strain evidence="6">NBL</strain>
    </source>
</reference>
<keyword evidence="4" id="KW-0539">Nucleus</keyword>
<feature type="compositionally biased region" description="Polar residues" evidence="5">
    <location>
        <begin position="47"/>
        <end position="59"/>
    </location>
</feature>
<protein>
    <recommendedName>
        <fullName evidence="8">Nuclear pore complex protein NUP205</fullName>
    </recommendedName>
</protein>
<evidence type="ECO:0000256" key="1">
    <source>
        <dbReference type="ARBA" id="ARBA00004123"/>
    </source>
</evidence>
<dbReference type="Proteomes" id="UP001281410">
    <property type="component" value="Unassembled WGS sequence"/>
</dbReference>
<evidence type="ECO:0000256" key="3">
    <source>
        <dbReference type="ARBA" id="ARBA00022448"/>
    </source>
</evidence>
<evidence type="ECO:0000256" key="4">
    <source>
        <dbReference type="ARBA" id="ARBA00023242"/>
    </source>
</evidence>
<name>A0AAE0E4X7_9ROSI</name>
<gene>
    <name evidence="6" type="ORF">Dsin_015613</name>
</gene>
<keyword evidence="3" id="KW-0813">Transport</keyword>
<evidence type="ECO:0000313" key="7">
    <source>
        <dbReference type="Proteomes" id="UP001281410"/>
    </source>
</evidence>
<sequence length="1925" mass="217129">MVSPKQLLSTIESSLLGPSPPSPAQRVELIHAIRNALSSFRSLLSYSPPKQSDRTQVQSKEVRLPDSPSISLDDQDVHIALKLSDDLHLNEIDCVRFLISANQEWGLMGREPLEILRLAAGLWYTERRDLLTALYILLRAVVLDQGLDEDIVADIQKYLEDLINAGLRQRLISLIKELNREEPAGLGGPLCERYILDSRGALVERRAVVCRERLILGHCLVLSVLVVRTSPKDVKDAFSALKDSAAELNESNDTLKHQITFSLLFSLVIAFVSDALSAVPDKSSVLSRDASFRKEFHETVMTAGSDLIVEGFVGGIRLAWAVHLMLIHDEIAARETVSSASSNDLVHIHSCLEAIFSNNIFQFSLDKVLRTAAYQNDDEDIVYMYNAYLHKLITCFLSHHLARDKVKESKEKAMSVLNSYRAAGSNDFVHDSNMLSHQSTETGPLPFVSLLEFVSEIYQKEPELLSGNDVLWTFVIFAGEDHTNFQTLVAFLNMLSTLASSQEGASKVYELLQGKAFRSVGWRTLFDCLSIYDEKFKQSLQTAGAMLPEFQEGDAKALVAYLNVLQKVVENGNPIERKKWFPDMEPLFKLLSYENVPPYLKGALRNAITTFVHVSPVLKDTVWSYLERYDLPVVVGSQAGNTAQSMAAQVYDMQFELNEVEARREQYPSTISFLNLLNALIAEEKDVSDRGRRFVGIFRFIYDHVFGPFPQRAYADPCEKWQLVVACLKHFHMILNMYDIQDEDIDGLVEQSSTATQPSSLQMQVPVLELLKDFMSGKTVFRNIMGILQPGVNSIITERTSQTYGPLLEKAVQLSLEIVILVLEKDLLLSDFWRPLYQPLDVILSQDHNQTVALLEYVRYDFQPQIQQCSIKIMSILSSRMVGLVQVLLKYNAASSLVEDYAACLESRSEESQVIENSGDDPGVLIMQLLIDNISRPAPNITHLLLKFDLDTPIERTILQPKFHYSCFKIILEILEKLSKPDVNALLHEFGFQLLYELCLDPLTCSPIMDLLSNKKYQFFVKHLDTIGVAPLPKRNSNQALRISSLHQRAWLLKLLAIELHAGYGSSSTHQEACQSILAHVFGQNCIEDKTDIISHPLTLQNITDTGTRTISKSKVLELLEVVQFRSPDTSMNLSQIVSSMKYDLLAEDILGNSTTSGKGGIYYYSERGDRLIDLASFGDKLWKVGLVANRVLKLDFILCISVMNCPPLELVKEVALMVVFMLFQKFNNVYPQLSNFGSEAELNDVRDTIQQLLRWGWKYNKNLEEQAAQLHMLTGWSQIVEISVSRRISSVGNRSEILYQILDSSLGASASPDCSLRMAYILCQVALTCMAKLRDERFLCPAGLNSDSVTFLDVIVGKQLSNGACHSLLFKLIMAILRHESSEALRRRQYALLLSYFQYCQHMLAPDVPATVLQFLLLDEQDGEDLDLQKIDKEHAELAHANFSILRKEAQGILDLVIKDAAQGSEPGKTIAFYVLDALICIDHEKYFLSQLQSRVFLSSCLTNISNVSHQDGRHSLDSLQRATTLEAELALLLRISHKYGKSGAQVLFSMGALEHIASSRAINWQGSFRRVDTRLRRDVAKDFDRHRMIITPMLRLVFSLTSLVDTSDFFEVKNKIVREVIDFVKGHQLLFDQVLQENVSEVDELMMEQINLVVGILSKVWPYEESDDYGFVQGLFGMMRALFSSDLETSMFSRSGRPLENQRKSQLNIFQLCFSLSSYLYFLVTKKSLRLQISEGPSDYIAHSGLQQPTLTLIASLLNSVTTVLERAAEEKSLLLNKIRDINELSRQEVDEVINMCARQDCVSSTDDIQKRRYVAMVEMCQVAGNRDQLITLLLPLLEHILNVILIHFQDSSIICNTGESTRTIAYGAKSDTGQDISLLCGKLIPTLERLELLSEDKVGHNLKVFRRLVTSLKEITMQKLAL</sequence>
<keyword evidence="7" id="KW-1185">Reference proteome</keyword>
<dbReference type="GO" id="GO:0005643">
    <property type="term" value="C:nuclear pore"/>
    <property type="evidence" value="ECO:0007669"/>
    <property type="project" value="InterPro"/>
</dbReference>
<comment type="similarity">
    <text evidence="2">Belongs to the NUP186/NUP192/NUP205 family.</text>
</comment>
<evidence type="ECO:0000256" key="5">
    <source>
        <dbReference type="SAM" id="MobiDB-lite"/>
    </source>
</evidence>
<dbReference type="PANTHER" id="PTHR31344:SF0">
    <property type="entry name" value="NUCLEAR PORE COMPLEX PROTEIN NUP205"/>
    <property type="match status" value="1"/>
</dbReference>
<comment type="caution">
    <text evidence="6">The sequence shown here is derived from an EMBL/GenBank/DDBJ whole genome shotgun (WGS) entry which is preliminary data.</text>
</comment>
<dbReference type="PANTHER" id="PTHR31344">
    <property type="entry name" value="NUCLEAR PORE COMPLEX PROTEIN NUP205"/>
    <property type="match status" value="1"/>
</dbReference>
<comment type="subcellular location">
    <subcellularLocation>
        <location evidence="1">Nucleus</location>
    </subcellularLocation>
</comment>
<accession>A0AAE0E4X7</accession>